<dbReference type="PANTHER" id="PTHR11647:SF1">
    <property type="entry name" value="COLLAPSIN RESPONSE MEDIATOR PROTEIN"/>
    <property type="match status" value="1"/>
</dbReference>
<dbReference type="InterPro" id="IPR013108">
    <property type="entry name" value="Amidohydro_3"/>
</dbReference>
<evidence type="ECO:0000313" key="2">
    <source>
        <dbReference type="EMBL" id="GEP54916.1"/>
    </source>
</evidence>
<dbReference type="Gene3D" id="3.20.20.140">
    <property type="entry name" value="Metal-dependent hydrolases"/>
    <property type="match status" value="2"/>
</dbReference>
<dbReference type="SUPFAM" id="SSF51338">
    <property type="entry name" value="Composite domain of metallo-dependent hydrolases"/>
    <property type="match status" value="1"/>
</dbReference>
<dbReference type="OrthoDB" id="9775607at2"/>
<name>A0A512N7F5_9HYPH</name>
<dbReference type="InterPro" id="IPR032466">
    <property type="entry name" value="Metal_Hydrolase"/>
</dbReference>
<dbReference type="InterPro" id="IPR050378">
    <property type="entry name" value="Metallo-dep_Hydrolases_sf"/>
</dbReference>
<dbReference type="Gene3D" id="2.30.40.10">
    <property type="entry name" value="Urease, subunit C, domain 1"/>
    <property type="match status" value="1"/>
</dbReference>
<dbReference type="InterPro" id="IPR011059">
    <property type="entry name" value="Metal-dep_hydrolase_composite"/>
</dbReference>
<proteinExistence type="predicted"/>
<dbReference type="GO" id="GO:0016812">
    <property type="term" value="F:hydrolase activity, acting on carbon-nitrogen (but not peptide) bonds, in cyclic amides"/>
    <property type="evidence" value="ECO:0007669"/>
    <property type="project" value="TreeGrafter"/>
</dbReference>
<dbReference type="RefSeq" id="WP_147148913.1">
    <property type="nucleotide sequence ID" value="NZ_BKAJ01000032.1"/>
</dbReference>
<dbReference type="SUPFAM" id="SSF51556">
    <property type="entry name" value="Metallo-dependent hydrolases"/>
    <property type="match status" value="1"/>
</dbReference>
<dbReference type="GO" id="GO:0005829">
    <property type="term" value="C:cytosol"/>
    <property type="evidence" value="ECO:0007669"/>
    <property type="project" value="TreeGrafter"/>
</dbReference>
<sequence>MSAPSLVIRNGTIVDGSGGDPYEADLAVADGKITAIGGAIPKGGEEIDARGKLLTPGFVDVHTHYDAQVTWSERLSPSSWNGATTVLLGNCGVGFAPCHEDQHDMLINLMEGVEDIPEVVMTAGLPWNWHSFPDYLDAIAARRYDIDVATQVPHAALRVYVMGERGANREPATEADRRRMAELAAQGLRAGALGFSTSRTLNHRAADGRSIPTLRAEEAELTAIAHAMREAGAGWLQIVSDFEDQAGEIGLFRRLAKESGRPVTISMLQSHVRPDNWRTLLAEIDEANAEGFRITAQVRSRPTSVLLGFELSQNPFMGRPSYKAIAHLPFAERLAQLRKPEFRARIMREAFEGGGRERRVDRWDRMFPFGDPPDYEPTPDKSIAARAAREGRTPEEVAYDLLLERDGREMLYLPVTNFAAGNLDVVGEMIAAPNTLIGLGDGGAHVGIMCDATATSYTLTHWTRDRGRGSLFPVAWGIKRLSHDNAAAIGLNDRGLLKVGMKADINVLDYDNMCLRAPEVVYDLPAGGKRLVQRTDGFDATIVSGEVVYRHGEATAALPGRLVRGAR</sequence>
<dbReference type="Proteomes" id="UP000321058">
    <property type="component" value="Unassembled WGS sequence"/>
</dbReference>
<dbReference type="AlphaFoldDB" id="A0A512N7F5"/>
<dbReference type="Pfam" id="PF07969">
    <property type="entry name" value="Amidohydro_3"/>
    <property type="match status" value="1"/>
</dbReference>
<dbReference type="PANTHER" id="PTHR11647">
    <property type="entry name" value="HYDRANTOINASE/DIHYDROPYRIMIDINASE FAMILY MEMBER"/>
    <property type="match status" value="1"/>
</dbReference>
<protein>
    <submittedName>
        <fullName evidence="2">Amidohydrolase</fullName>
    </submittedName>
</protein>
<gene>
    <name evidence="2" type="ORF">RSO01_20820</name>
</gene>
<feature type="domain" description="Amidohydrolase 3" evidence="1">
    <location>
        <begin position="45"/>
        <end position="549"/>
    </location>
</feature>
<keyword evidence="3" id="KW-1185">Reference proteome</keyword>
<evidence type="ECO:0000259" key="1">
    <source>
        <dbReference type="Pfam" id="PF07969"/>
    </source>
</evidence>
<dbReference type="EMBL" id="BKAJ01000032">
    <property type="protein sequence ID" value="GEP54916.1"/>
    <property type="molecule type" value="Genomic_DNA"/>
</dbReference>
<organism evidence="2 3">
    <name type="scientific">Reyranella soli</name>
    <dbReference type="NCBI Taxonomy" id="1230389"/>
    <lineage>
        <taxon>Bacteria</taxon>
        <taxon>Pseudomonadati</taxon>
        <taxon>Pseudomonadota</taxon>
        <taxon>Alphaproteobacteria</taxon>
        <taxon>Hyphomicrobiales</taxon>
        <taxon>Reyranellaceae</taxon>
        <taxon>Reyranella</taxon>
    </lineage>
</organism>
<comment type="caution">
    <text evidence="2">The sequence shown here is derived from an EMBL/GenBank/DDBJ whole genome shotgun (WGS) entry which is preliminary data.</text>
</comment>
<reference evidence="2 3" key="1">
    <citation type="submission" date="2019-07" db="EMBL/GenBank/DDBJ databases">
        <title>Whole genome shotgun sequence of Reyranella soli NBRC 108950.</title>
        <authorList>
            <person name="Hosoyama A."/>
            <person name="Uohara A."/>
            <person name="Ohji S."/>
            <person name="Ichikawa N."/>
        </authorList>
    </citation>
    <scope>NUCLEOTIDE SEQUENCE [LARGE SCALE GENOMIC DNA]</scope>
    <source>
        <strain evidence="2 3">NBRC 108950</strain>
    </source>
</reference>
<keyword evidence="2" id="KW-0378">Hydrolase</keyword>
<dbReference type="CDD" id="cd01297">
    <property type="entry name" value="D-aminoacylase"/>
    <property type="match status" value="1"/>
</dbReference>
<accession>A0A512N7F5</accession>
<evidence type="ECO:0000313" key="3">
    <source>
        <dbReference type="Proteomes" id="UP000321058"/>
    </source>
</evidence>